<protein>
    <submittedName>
        <fullName evidence="1">Uncharacterized protein</fullName>
    </submittedName>
</protein>
<dbReference type="STRING" id="629680.SAMN04489751_2522"/>
<dbReference type="AlphaFoldDB" id="A0A1H1TZD0"/>
<keyword evidence="2" id="KW-1185">Reference proteome</keyword>
<accession>A0A1H1TZD0</accession>
<sequence length="54" mass="5857">MKWVKKAVLTLVVIFVAFYLFSRPEDSADAVRNAFEAVGNGVGSLVTFFSSLSA</sequence>
<gene>
    <name evidence="1" type="ORF">SAMN04489751_2522</name>
</gene>
<organism evidence="1 2">
    <name type="scientific">Brevibacterium sandarakinum</name>
    <dbReference type="NCBI Taxonomy" id="629680"/>
    <lineage>
        <taxon>Bacteria</taxon>
        <taxon>Bacillati</taxon>
        <taxon>Actinomycetota</taxon>
        <taxon>Actinomycetes</taxon>
        <taxon>Micrococcales</taxon>
        <taxon>Brevibacteriaceae</taxon>
        <taxon>Brevibacterium</taxon>
    </lineage>
</organism>
<evidence type="ECO:0000313" key="2">
    <source>
        <dbReference type="Proteomes" id="UP000199700"/>
    </source>
</evidence>
<name>A0A1H1TZD0_BRESA</name>
<reference evidence="1" key="1">
    <citation type="submission" date="2016-10" db="EMBL/GenBank/DDBJ databases">
        <authorList>
            <person name="Varghese N."/>
            <person name="Submissions S."/>
        </authorList>
    </citation>
    <scope>NUCLEOTIDE SEQUENCE [LARGE SCALE GENOMIC DNA]</scope>
    <source>
        <strain evidence="1">DSM 22082</strain>
    </source>
</reference>
<dbReference type="Proteomes" id="UP000199700">
    <property type="component" value="Chromosome"/>
</dbReference>
<evidence type="ECO:0000313" key="1">
    <source>
        <dbReference type="EMBL" id="SDS65583.1"/>
    </source>
</evidence>
<proteinExistence type="predicted"/>
<dbReference type="EMBL" id="LT629739">
    <property type="protein sequence ID" value="SDS65583.1"/>
    <property type="molecule type" value="Genomic_DNA"/>
</dbReference>